<gene>
    <name evidence="1" type="ORF">IC621_01355</name>
</gene>
<evidence type="ECO:0000313" key="1">
    <source>
        <dbReference type="EMBL" id="MBD1378863.1"/>
    </source>
</evidence>
<dbReference type="Pfam" id="PF26162">
    <property type="entry name" value="YwzD"/>
    <property type="match status" value="1"/>
</dbReference>
<dbReference type="Proteomes" id="UP000626844">
    <property type="component" value="Unassembled WGS sequence"/>
</dbReference>
<keyword evidence="2" id="KW-1185">Reference proteome</keyword>
<organism evidence="1 2">
    <name type="scientific">Metabacillus arenae</name>
    <dbReference type="NCBI Taxonomy" id="2771434"/>
    <lineage>
        <taxon>Bacteria</taxon>
        <taxon>Bacillati</taxon>
        <taxon>Bacillota</taxon>
        <taxon>Bacilli</taxon>
        <taxon>Bacillales</taxon>
        <taxon>Bacillaceae</taxon>
        <taxon>Metabacillus</taxon>
    </lineage>
</organism>
<reference evidence="1" key="1">
    <citation type="submission" date="2020-09" db="EMBL/GenBank/DDBJ databases">
        <title>A novel bacterium of genus Bacillus, isolated from South China Sea.</title>
        <authorList>
            <person name="Huang H."/>
            <person name="Mo K."/>
            <person name="Hu Y."/>
        </authorList>
    </citation>
    <scope>NUCLEOTIDE SEQUENCE</scope>
    <source>
        <strain evidence="1">IB182487</strain>
    </source>
</reference>
<protein>
    <submittedName>
        <fullName evidence="1">Uncharacterized protein</fullName>
    </submittedName>
</protein>
<name>A0A926NF51_9BACI</name>
<evidence type="ECO:0000313" key="2">
    <source>
        <dbReference type="Proteomes" id="UP000626844"/>
    </source>
</evidence>
<dbReference type="EMBL" id="JACXAI010000001">
    <property type="protein sequence ID" value="MBD1378863.1"/>
    <property type="molecule type" value="Genomic_DNA"/>
</dbReference>
<dbReference type="AlphaFoldDB" id="A0A926NF51"/>
<dbReference type="RefSeq" id="WP_191154947.1">
    <property type="nucleotide sequence ID" value="NZ_JACXAI010000001.1"/>
</dbReference>
<proteinExistence type="predicted"/>
<dbReference type="InterPro" id="IPR058930">
    <property type="entry name" value="YwzD"/>
</dbReference>
<sequence length="51" mass="5950">MKISEQLTLKIFQEILIETYLKGEETENIKTMELIEEIKQHILSAVSDSKI</sequence>
<comment type="caution">
    <text evidence="1">The sequence shown here is derived from an EMBL/GenBank/DDBJ whole genome shotgun (WGS) entry which is preliminary data.</text>
</comment>
<accession>A0A926NF51</accession>